<evidence type="ECO:0000313" key="15">
    <source>
        <dbReference type="EnsemblProtists" id="PYU1_T004941"/>
    </source>
</evidence>
<accession>K3WIZ9</accession>
<keyword evidence="8 13" id="KW-0949">S-adenosyl-L-methionine</keyword>
<proteinExistence type="inferred from homology"/>
<dbReference type="InterPro" id="IPR029063">
    <property type="entry name" value="SAM-dependent_MTases_sf"/>
</dbReference>
<dbReference type="HOGENOM" id="CLU_027694_1_0_1"/>
<keyword evidence="9" id="KW-0156">Chromatin regulator</keyword>
<dbReference type="EnsemblProtists" id="PYU1_T004941">
    <property type="protein sequence ID" value="PYU1_T004941"/>
    <property type="gene ID" value="PYU1_G004930"/>
</dbReference>
<reference evidence="16" key="1">
    <citation type="journal article" date="2010" name="Genome Biol.">
        <title>Genome sequence of the necrotrophic plant pathogen Pythium ultimum reveals original pathogenicity mechanisms and effector repertoire.</title>
        <authorList>
            <person name="Levesque C.A."/>
            <person name="Brouwer H."/>
            <person name="Cano L."/>
            <person name="Hamilton J.P."/>
            <person name="Holt C."/>
            <person name="Huitema E."/>
            <person name="Raffaele S."/>
            <person name="Robideau G.P."/>
            <person name="Thines M."/>
            <person name="Win J."/>
            <person name="Zerillo M.M."/>
            <person name="Beakes G.W."/>
            <person name="Boore J.L."/>
            <person name="Busam D."/>
            <person name="Dumas B."/>
            <person name="Ferriera S."/>
            <person name="Fuerstenberg S.I."/>
            <person name="Gachon C.M."/>
            <person name="Gaulin E."/>
            <person name="Govers F."/>
            <person name="Grenville-Briggs L."/>
            <person name="Horner N."/>
            <person name="Hostetler J."/>
            <person name="Jiang R.H."/>
            <person name="Johnson J."/>
            <person name="Krajaejun T."/>
            <person name="Lin H."/>
            <person name="Meijer H.J."/>
            <person name="Moore B."/>
            <person name="Morris P."/>
            <person name="Phuntmart V."/>
            <person name="Puiu D."/>
            <person name="Shetty J."/>
            <person name="Stajich J.E."/>
            <person name="Tripathy S."/>
            <person name="Wawra S."/>
            <person name="van West P."/>
            <person name="Whitty B.R."/>
            <person name="Coutinho P.M."/>
            <person name="Henrissat B."/>
            <person name="Martin F."/>
            <person name="Thomas P.D."/>
            <person name="Tyler B.M."/>
            <person name="De Vries R.P."/>
            <person name="Kamoun S."/>
            <person name="Yandell M."/>
            <person name="Tisserat N."/>
            <person name="Buell C.R."/>
        </authorList>
    </citation>
    <scope>NUCLEOTIDE SEQUENCE</scope>
    <source>
        <strain evidence="16">DAOM:BR144</strain>
    </source>
</reference>
<name>K3WIZ9_GLOUD</name>
<dbReference type="eggNOG" id="KOG3045">
    <property type="taxonomic scope" value="Eukaryota"/>
</dbReference>
<dbReference type="Pfam" id="PF05148">
    <property type="entry name" value="Methyltransf_8"/>
    <property type="match status" value="1"/>
</dbReference>
<dbReference type="FunFam" id="1.10.10.2150:FF:000001">
    <property type="entry name" value="Ribosomal RNA-processing protein 8"/>
    <property type="match status" value="1"/>
</dbReference>
<dbReference type="STRING" id="431595.K3WIZ9"/>
<evidence type="ECO:0000256" key="3">
    <source>
        <dbReference type="ARBA" id="ARBA00020203"/>
    </source>
</evidence>
<dbReference type="PANTHER" id="PTHR12787">
    <property type="entry name" value="RIBOSOMAL RNA-PROCESSING PROTEIN 8"/>
    <property type="match status" value="1"/>
</dbReference>
<evidence type="ECO:0000256" key="9">
    <source>
        <dbReference type="ARBA" id="ARBA00022853"/>
    </source>
</evidence>
<feature type="compositionally biased region" description="Basic residues" evidence="14">
    <location>
        <begin position="45"/>
        <end position="54"/>
    </location>
</feature>
<comment type="similarity">
    <text evidence="2 13">Belongs to the methyltransferase superfamily. RRP8 family.</text>
</comment>
<dbReference type="InParanoid" id="K3WIZ9"/>
<evidence type="ECO:0000256" key="13">
    <source>
        <dbReference type="RuleBase" id="RU365074"/>
    </source>
</evidence>
<evidence type="ECO:0000256" key="11">
    <source>
        <dbReference type="ARBA" id="ARBA00023163"/>
    </source>
</evidence>
<keyword evidence="11" id="KW-0804">Transcription</keyword>
<dbReference type="EMBL" id="GL376564">
    <property type="status" value="NOT_ANNOTATED_CDS"/>
    <property type="molecule type" value="Genomic_DNA"/>
</dbReference>
<dbReference type="InterPro" id="IPR007823">
    <property type="entry name" value="RRP8"/>
</dbReference>
<evidence type="ECO:0000256" key="6">
    <source>
        <dbReference type="ARBA" id="ARBA00022603"/>
    </source>
</evidence>
<dbReference type="GO" id="GO:0008168">
    <property type="term" value="F:methyltransferase activity"/>
    <property type="evidence" value="ECO:0007669"/>
    <property type="project" value="UniProtKB-KW"/>
</dbReference>
<evidence type="ECO:0000256" key="10">
    <source>
        <dbReference type="ARBA" id="ARBA00023015"/>
    </source>
</evidence>
<sequence>MAKKKNGGGGGAKGNAKGKKSGKKPSAKDGGKKHVVVAKPVPHGNKQHGSKSKRQQQQQPSSSKGSSGLSKMQEEMRRRLDGGKFRMLNEQLYTTTGDRAFSTFQSEPELFDVYHQGFREMAEKWPVNPLDTFIEYIKTRPKAVVADFGCGDARLAESVPNKVHSFDLVSRKPIVTACNIANVPLPDSSIDIAVYCLALMGTSIREYILEVYRVLKPNGVLKVAEVKSRFENESLGGIQGFVDRMQQMGFDLKHRDERNKMFALFEFVKSKSRKPDANSVHIELKACEYKRR</sequence>
<evidence type="ECO:0000256" key="8">
    <source>
        <dbReference type="ARBA" id="ARBA00022691"/>
    </source>
</evidence>
<dbReference type="OMA" id="KWPTNPL"/>
<evidence type="ECO:0000256" key="7">
    <source>
        <dbReference type="ARBA" id="ARBA00022679"/>
    </source>
</evidence>
<evidence type="ECO:0000256" key="2">
    <source>
        <dbReference type="ARBA" id="ARBA00006301"/>
    </source>
</evidence>
<dbReference type="FunCoup" id="K3WIZ9">
    <property type="interactions" value="71"/>
</dbReference>
<dbReference type="Proteomes" id="UP000019132">
    <property type="component" value="Unassembled WGS sequence"/>
</dbReference>
<keyword evidence="4" id="KW-0678">Repressor</keyword>
<evidence type="ECO:0000256" key="4">
    <source>
        <dbReference type="ARBA" id="ARBA00022491"/>
    </source>
</evidence>
<evidence type="ECO:0000256" key="14">
    <source>
        <dbReference type="SAM" id="MobiDB-lite"/>
    </source>
</evidence>
<dbReference type="AlphaFoldDB" id="K3WIZ9"/>
<reference evidence="15" key="3">
    <citation type="submission" date="2015-02" db="UniProtKB">
        <authorList>
            <consortium name="EnsemblProtists"/>
        </authorList>
    </citation>
    <scope>IDENTIFICATION</scope>
    <source>
        <strain evidence="15">DAOM BR144</strain>
    </source>
</reference>
<dbReference type="InterPro" id="IPR042036">
    <property type="entry name" value="RRP8_N"/>
</dbReference>
<keyword evidence="12 13" id="KW-0539">Nucleus</keyword>
<feature type="compositionally biased region" description="Low complexity" evidence="14">
    <location>
        <begin position="55"/>
        <end position="71"/>
    </location>
</feature>
<evidence type="ECO:0000256" key="12">
    <source>
        <dbReference type="ARBA" id="ARBA00023242"/>
    </source>
</evidence>
<comment type="function">
    <text evidence="13">Probable methyltransferase required to silence rDNA.</text>
</comment>
<feature type="region of interest" description="Disordered" evidence="14">
    <location>
        <begin position="1"/>
        <end position="75"/>
    </location>
</feature>
<keyword evidence="16" id="KW-1185">Reference proteome</keyword>
<reference evidence="16" key="2">
    <citation type="submission" date="2010-04" db="EMBL/GenBank/DDBJ databases">
        <authorList>
            <person name="Buell R."/>
            <person name="Hamilton J."/>
            <person name="Hostetler J."/>
        </authorList>
    </citation>
    <scope>NUCLEOTIDE SEQUENCE [LARGE SCALE GENOMIC DNA]</scope>
    <source>
        <strain evidence="16">DAOM:BR144</strain>
    </source>
</reference>
<dbReference type="Gene3D" id="3.40.50.150">
    <property type="entry name" value="Vaccinia Virus protein VP39"/>
    <property type="match status" value="1"/>
</dbReference>
<keyword evidence="10" id="KW-0805">Transcription regulation</keyword>
<dbReference type="EC" id="2.1.1.-" evidence="13"/>
<dbReference type="GO" id="GO:0032259">
    <property type="term" value="P:methylation"/>
    <property type="evidence" value="ECO:0007669"/>
    <property type="project" value="UniProtKB-KW"/>
</dbReference>
<keyword evidence="7 13" id="KW-0808">Transferase</keyword>
<evidence type="ECO:0000313" key="16">
    <source>
        <dbReference type="Proteomes" id="UP000019132"/>
    </source>
</evidence>
<dbReference type="Gene3D" id="1.10.10.2150">
    <property type="entry name" value="Ribosomal RNA-processing protein 8, N-terminal domain"/>
    <property type="match status" value="1"/>
</dbReference>
<protein>
    <recommendedName>
        <fullName evidence="3 13">Ribosomal RNA-processing protein 8</fullName>
        <ecNumber evidence="13">2.1.1.-</ecNumber>
    </recommendedName>
</protein>
<dbReference type="GO" id="GO:0005730">
    <property type="term" value="C:nucleolus"/>
    <property type="evidence" value="ECO:0007669"/>
    <property type="project" value="UniProtKB-SubCell"/>
</dbReference>
<feature type="compositionally biased region" description="Basic residues" evidence="14">
    <location>
        <begin position="16"/>
        <end position="25"/>
    </location>
</feature>
<dbReference type="GO" id="GO:0006364">
    <property type="term" value="P:rRNA processing"/>
    <property type="evidence" value="ECO:0007669"/>
    <property type="project" value="UniProtKB-UniRule"/>
</dbReference>
<keyword evidence="5 13" id="KW-0698">rRNA processing</keyword>
<dbReference type="VEuPathDB" id="FungiDB:PYU1_G004930"/>
<evidence type="ECO:0000256" key="5">
    <source>
        <dbReference type="ARBA" id="ARBA00022552"/>
    </source>
</evidence>
<dbReference type="SUPFAM" id="SSF53335">
    <property type="entry name" value="S-adenosyl-L-methionine-dependent methyltransferases"/>
    <property type="match status" value="1"/>
</dbReference>
<keyword evidence="6 13" id="KW-0489">Methyltransferase</keyword>
<evidence type="ECO:0000256" key="1">
    <source>
        <dbReference type="ARBA" id="ARBA00004604"/>
    </source>
</evidence>
<organism evidence="15 16">
    <name type="scientific">Globisporangium ultimum (strain ATCC 200006 / CBS 805.95 / DAOM BR144)</name>
    <name type="common">Pythium ultimum</name>
    <dbReference type="NCBI Taxonomy" id="431595"/>
    <lineage>
        <taxon>Eukaryota</taxon>
        <taxon>Sar</taxon>
        <taxon>Stramenopiles</taxon>
        <taxon>Oomycota</taxon>
        <taxon>Peronosporomycetes</taxon>
        <taxon>Pythiales</taxon>
        <taxon>Pythiaceae</taxon>
        <taxon>Globisporangium</taxon>
    </lineage>
</organism>
<dbReference type="GO" id="GO:0006325">
    <property type="term" value="P:chromatin organization"/>
    <property type="evidence" value="ECO:0007669"/>
    <property type="project" value="UniProtKB-KW"/>
</dbReference>
<comment type="subcellular location">
    <subcellularLocation>
        <location evidence="1 13">Nucleus</location>
        <location evidence="1 13">Nucleolus</location>
    </subcellularLocation>
</comment>
<dbReference type="PANTHER" id="PTHR12787:SF0">
    <property type="entry name" value="RIBOSOMAL RNA-PROCESSING PROTEIN 8"/>
    <property type="match status" value="1"/>
</dbReference>
<dbReference type="FunFam" id="3.40.50.150:FF:000068">
    <property type="entry name" value="Ribosomal RNA-processing protein 8"/>
    <property type="match status" value="1"/>
</dbReference>